<keyword evidence="1" id="KW-0548">Nucleotidyltransferase</keyword>
<dbReference type="InterPro" id="IPR007855">
    <property type="entry name" value="RDRP"/>
</dbReference>
<comment type="catalytic activity">
    <reaction evidence="1">
        <text>RNA(n) + a ribonucleoside 5'-triphosphate = RNA(n+1) + diphosphate</text>
        <dbReference type="Rhea" id="RHEA:21248"/>
        <dbReference type="Rhea" id="RHEA-COMP:14527"/>
        <dbReference type="Rhea" id="RHEA-COMP:17342"/>
        <dbReference type="ChEBI" id="CHEBI:33019"/>
        <dbReference type="ChEBI" id="CHEBI:61557"/>
        <dbReference type="ChEBI" id="CHEBI:140395"/>
        <dbReference type="EC" id="2.7.7.48"/>
    </reaction>
</comment>
<keyword evidence="1" id="KW-0808">Transferase</keyword>
<dbReference type="AlphaFoldDB" id="A0AA36J010"/>
<comment type="similarity">
    <text evidence="1">Belongs to the RdRP family.</text>
</comment>
<dbReference type="EC" id="2.7.7.48" evidence="1"/>
<evidence type="ECO:0000313" key="3">
    <source>
        <dbReference type="EMBL" id="CAJ1396627.1"/>
    </source>
</evidence>
<sequence length="1000" mass="113460">MISAFLTQLQSFCLLAAPDRDQRSCLRLGELYNSLALAAALDPALLSVHFWRALRRFFQLGTCEDLQHLALHVHESWARALGRGLKALEQDIRSTVDLWDLPVEHVRTEPGDPAECFLRDWEADRLRRERGIVGDLARLRVREAAQEDVEDTDGLDPDCFRFEARGYPSDEASTLHPPFPAKNCRAGRRFGHRFLTLRLGRPGAPLRDSFEFLRRRWRCVYWRLPDQVTYFATHGPGLEDMEVEDLMDSLVPLDANGEMSLLKYNQRLQLSFSETRAEVKLQATLREDLRDISGSFCLSDGCGSISLAKADEVAREMGLEERPGTFQARCGPFKGLWVVDPALDVDLVVRPSQLKYHSPVASEPLDFEVLRTSTKPMQSFLTSNSIQALEDLGVSPELFVRRQQEVLDALEAVLQEDAAEGRRALEALLAEQWLAPGTERQLLGFLDLEWPWREPNFQDCRFRACAALRRRACEELRLPLRRAHRAWIVPDHTRQLQKGECFLQLPGHSVSLAGREVLLIRSPCYHSSSVLKLRVPSAPEGLQHLVNVVVLNAGERSGPADAELMCGDHDGDTVLLIWDEEMVAAVTTVESSIEDADLELRPQRKIGEVPREKLPGLILEELTEAARSHAAFCEADRKRRDWVDDEGFGEKATRLAGICQVGVDCAASGRTVQVPEDLRQPNCPDWAKRKGPKGAVKSDKACGRLFRAELRFVRQEQVDFLSAEALGLSQWTSAQISSAVSFALGQLQQLREQRAEIHRMAYLCKGWRDDLEKAVYRLCGRAEHDFPEGLLGVAGYLVFLAGREGASAREVRRLEALARLLEGQEVQLLETLTTCERRPADAWRLFSAETLKTRSFCLHGVCPQLPEQPFLIDPAELRFSHPAISPQFRSGLRLTDAAQRLVSGAMRKRDFAKLGRPLPVRWHKGAFHTLGNRRLAVYRLFKFFGPRDTKVLVRRVNEHEALRWPWHRKFEVDDHQGRRIRVRELEAWIGETLEETTMVI</sequence>
<gene>
    <name evidence="3" type="ORF">EVOR1521_LOCUS20822</name>
</gene>
<dbReference type="GO" id="GO:0003723">
    <property type="term" value="F:RNA binding"/>
    <property type="evidence" value="ECO:0007669"/>
    <property type="project" value="UniProtKB-KW"/>
</dbReference>
<reference evidence="3" key="1">
    <citation type="submission" date="2023-08" db="EMBL/GenBank/DDBJ databases">
        <authorList>
            <person name="Chen Y."/>
            <person name="Shah S."/>
            <person name="Dougan E. K."/>
            <person name="Thang M."/>
            <person name="Chan C."/>
        </authorList>
    </citation>
    <scope>NUCLEOTIDE SEQUENCE</scope>
</reference>
<dbReference type="GO" id="GO:0030422">
    <property type="term" value="P:siRNA processing"/>
    <property type="evidence" value="ECO:0007669"/>
    <property type="project" value="TreeGrafter"/>
</dbReference>
<dbReference type="Proteomes" id="UP001178507">
    <property type="component" value="Unassembled WGS sequence"/>
</dbReference>
<evidence type="ECO:0000313" key="4">
    <source>
        <dbReference type="Proteomes" id="UP001178507"/>
    </source>
</evidence>
<dbReference type="GO" id="GO:0031380">
    <property type="term" value="C:nuclear RNA-directed RNA polymerase complex"/>
    <property type="evidence" value="ECO:0007669"/>
    <property type="project" value="TreeGrafter"/>
</dbReference>
<keyword evidence="1" id="KW-0694">RNA-binding</keyword>
<keyword evidence="4" id="KW-1185">Reference proteome</keyword>
<evidence type="ECO:0000259" key="2">
    <source>
        <dbReference type="Pfam" id="PF05183"/>
    </source>
</evidence>
<dbReference type="GO" id="GO:0003968">
    <property type="term" value="F:RNA-directed RNA polymerase activity"/>
    <property type="evidence" value="ECO:0007669"/>
    <property type="project" value="UniProtKB-KW"/>
</dbReference>
<keyword evidence="1" id="KW-0696">RNA-directed RNA polymerase</keyword>
<protein>
    <recommendedName>
        <fullName evidence="1">RNA-dependent RNA polymerase</fullName>
        <ecNumber evidence="1">2.7.7.48</ecNumber>
    </recommendedName>
</protein>
<dbReference type="PANTHER" id="PTHR23079:SF14">
    <property type="entry name" value="RNA-DEPENDENT RNA POLYMERASE"/>
    <property type="match status" value="1"/>
</dbReference>
<proteinExistence type="inferred from homology"/>
<comment type="caution">
    <text evidence="3">The sequence shown here is derived from an EMBL/GenBank/DDBJ whole genome shotgun (WGS) entry which is preliminary data.</text>
</comment>
<organism evidence="3 4">
    <name type="scientific">Effrenium voratum</name>
    <dbReference type="NCBI Taxonomy" id="2562239"/>
    <lineage>
        <taxon>Eukaryota</taxon>
        <taxon>Sar</taxon>
        <taxon>Alveolata</taxon>
        <taxon>Dinophyceae</taxon>
        <taxon>Suessiales</taxon>
        <taxon>Symbiodiniaceae</taxon>
        <taxon>Effrenium</taxon>
    </lineage>
</organism>
<feature type="domain" description="RDRP core" evidence="2">
    <location>
        <begin position="174"/>
        <end position="708"/>
    </location>
</feature>
<evidence type="ECO:0000256" key="1">
    <source>
        <dbReference type="RuleBase" id="RU363098"/>
    </source>
</evidence>
<dbReference type="PANTHER" id="PTHR23079">
    <property type="entry name" value="RNA-DEPENDENT RNA POLYMERASE"/>
    <property type="match status" value="1"/>
</dbReference>
<name>A0AA36J010_9DINO</name>
<dbReference type="InterPro" id="IPR057596">
    <property type="entry name" value="RDRP_core"/>
</dbReference>
<accession>A0AA36J010</accession>
<dbReference type="Pfam" id="PF05183">
    <property type="entry name" value="RdRP"/>
    <property type="match status" value="1"/>
</dbReference>
<dbReference type="EMBL" id="CAUJNA010003239">
    <property type="protein sequence ID" value="CAJ1396627.1"/>
    <property type="molecule type" value="Genomic_DNA"/>
</dbReference>